<keyword evidence="2" id="KW-1185">Reference proteome</keyword>
<feature type="non-terminal residue" evidence="1">
    <location>
        <position position="1"/>
    </location>
</feature>
<feature type="non-terminal residue" evidence="1">
    <location>
        <position position="72"/>
    </location>
</feature>
<dbReference type="Proteomes" id="UP000601435">
    <property type="component" value="Unassembled WGS sequence"/>
</dbReference>
<proteinExistence type="predicted"/>
<protein>
    <recommendedName>
        <fullName evidence="3">RRM domain-containing protein</fullName>
    </recommendedName>
</protein>
<evidence type="ECO:0008006" key="3">
    <source>
        <dbReference type="Google" id="ProtNLM"/>
    </source>
</evidence>
<evidence type="ECO:0000313" key="2">
    <source>
        <dbReference type="Proteomes" id="UP000601435"/>
    </source>
</evidence>
<gene>
    <name evidence="1" type="ORF">SNEC2469_LOCUS12068</name>
</gene>
<organism evidence="1 2">
    <name type="scientific">Symbiodinium necroappetens</name>
    <dbReference type="NCBI Taxonomy" id="1628268"/>
    <lineage>
        <taxon>Eukaryota</taxon>
        <taxon>Sar</taxon>
        <taxon>Alveolata</taxon>
        <taxon>Dinophyceae</taxon>
        <taxon>Suessiales</taxon>
        <taxon>Symbiodiniaceae</taxon>
        <taxon>Symbiodinium</taxon>
    </lineage>
</organism>
<accession>A0A812RHT5</accession>
<name>A0A812RHT5_9DINO</name>
<dbReference type="OrthoDB" id="433865at2759"/>
<reference evidence="1" key="1">
    <citation type="submission" date="2021-02" db="EMBL/GenBank/DDBJ databases">
        <authorList>
            <person name="Dougan E. K."/>
            <person name="Rhodes N."/>
            <person name="Thang M."/>
            <person name="Chan C."/>
        </authorList>
    </citation>
    <scope>NUCLEOTIDE SEQUENCE</scope>
</reference>
<comment type="caution">
    <text evidence="1">The sequence shown here is derived from an EMBL/GenBank/DDBJ whole genome shotgun (WGS) entry which is preliminary data.</text>
</comment>
<evidence type="ECO:0000313" key="1">
    <source>
        <dbReference type="EMBL" id="CAE7438956.1"/>
    </source>
</evidence>
<dbReference type="EMBL" id="CAJNJA010019114">
    <property type="protein sequence ID" value="CAE7438956.1"/>
    <property type="molecule type" value="Genomic_DNA"/>
</dbReference>
<sequence>QPKKHTMGKLSDSGDSLSGAILQVHGVERDATSREMHILFSGCVGYISASLSEEGSAKIGVVQFDSAESAFQ</sequence>
<dbReference type="AlphaFoldDB" id="A0A812RHT5"/>